<dbReference type="GeneID" id="69017867"/>
<dbReference type="EMBL" id="WVTB01000093">
    <property type="protein sequence ID" value="KAF3798587.1"/>
    <property type="molecule type" value="Genomic_DNA"/>
</dbReference>
<dbReference type="AlphaFoldDB" id="A0A8H4FDR6"/>
<evidence type="ECO:0000259" key="1">
    <source>
        <dbReference type="PROSITE" id="PS50011"/>
    </source>
</evidence>
<dbReference type="GO" id="GO:0004672">
    <property type="term" value="F:protein kinase activity"/>
    <property type="evidence" value="ECO:0007669"/>
    <property type="project" value="InterPro"/>
</dbReference>
<dbReference type="SUPFAM" id="SSF56112">
    <property type="entry name" value="Protein kinase-like (PK-like)"/>
    <property type="match status" value="1"/>
</dbReference>
<dbReference type="Proteomes" id="UP000613401">
    <property type="component" value="Unassembled WGS sequence"/>
</dbReference>
<sequence>MRRWLTARSLTSILPMERPRRSLFSNKTAVLEGTPPAPEGPPYIVRRIITNSGCDTIAIDRAKIAIGDFGESWSPGMSTRYDLATPAFYQAPESRNAKENNLPLGFPSDVWSLGYIIFNVFNHDSDDFGPPLKERVIVWLKKSRRGDISDEELQDIYELLKCIFCLEPEDRITASQLMCGDWMKKWRVPALKAMEEAYGAECKQRE</sequence>
<protein>
    <recommendedName>
        <fullName evidence="1">Protein kinase domain-containing protein</fullName>
    </recommendedName>
</protein>
<gene>
    <name evidence="2" type="ORF">GCG54_00010739</name>
</gene>
<dbReference type="GO" id="GO:0005524">
    <property type="term" value="F:ATP binding"/>
    <property type="evidence" value="ECO:0007669"/>
    <property type="project" value="InterPro"/>
</dbReference>
<feature type="domain" description="Protein kinase" evidence="1">
    <location>
        <begin position="1"/>
        <end position="183"/>
    </location>
</feature>
<evidence type="ECO:0000313" key="2">
    <source>
        <dbReference type="EMBL" id="KAF3798587.1"/>
    </source>
</evidence>
<keyword evidence="3" id="KW-1185">Reference proteome</keyword>
<dbReference type="Gene3D" id="1.10.510.10">
    <property type="entry name" value="Transferase(Phosphotransferase) domain 1"/>
    <property type="match status" value="1"/>
</dbReference>
<organism evidence="2 3">
    <name type="scientific">Colletotrichum gloeosporioides</name>
    <name type="common">Anthracnose fungus</name>
    <name type="synonym">Glomerella cingulata</name>
    <dbReference type="NCBI Taxonomy" id="474922"/>
    <lineage>
        <taxon>Eukaryota</taxon>
        <taxon>Fungi</taxon>
        <taxon>Dikarya</taxon>
        <taxon>Ascomycota</taxon>
        <taxon>Pezizomycotina</taxon>
        <taxon>Sordariomycetes</taxon>
        <taxon>Hypocreomycetidae</taxon>
        <taxon>Glomerellales</taxon>
        <taxon>Glomerellaceae</taxon>
        <taxon>Colletotrichum</taxon>
        <taxon>Colletotrichum gloeosporioides species complex</taxon>
    </lineage>
</organism>
<accession>A0A8H4FDR6</accession>
<reference evidence="2" key="1">
    <citation type="journal article" date="2020" name="Phytopathology">
        <title>Genome sequence and comparative analysis of Colletotrichum gloeosporioides isolated from Liriodendron leaves.</title>
        <authorList>
            <person name="Fu F.F."/>
            <person name="Hao Z."/>
            <person name="Wang P."/>
            <person name="Lu Y."/>
            <person name="Xue L.J."/>
            <person name="Wei G."/>
            <person name="Tian Y."/>
            <person name="Baishi H."/>
            <person name="Xu H."/>
            <person name="Shi J."/>
            <person name="Cheng T."/>
            <person name="Wang G."/>
            <person name="Yi Y."/>
            <person name="Chen J."/>
        </authorList>
    </citation>
    <scope>NUCLEOTIDE SEQUENCE</scope>
    <source>
        <strain evidence="2">Lc1</strain>
    </source>
</reference>
<dbReference type="InterPro" id="IPR000719">
    <property type="entry name" value="Prot_kinase_dom"/>
</dbReference>
<dbReference type="Pfam" id="PF00069">
    <property type="entry name" value="Pkinase"/>
    <property type="match status" value="1"/>
</dbReference>
<evidence type="ECO:0000313" key="3">
    <source>
        <dbReference type="Proteomes" id="UP000613401"/>
    </source>
</evidence>
<proteinExistence type="predicted"/>
<dbReference type="InterPro" id="IPR011009">
    <property type="entry name" value="Kinase-like_dom_sf"/>
</dbReference>
<reference evidence="2" key="2">
    <citation type="submission" date="2020-03" db="EMBL/GenBank/DDBJ databases">
        <authorList>
            <person name="Fu F.-F."/>
            <person name="Chen J."/>
        </authorList>
    </citation>
    <scope>NUCLEOTIDE SEQUENCE</scope>
    <source>
        <strain evidence="2">Lc1</strain>
    </source>
</reference>
<dbReference type="RefSeq" id="XP_045257747.1">
    <property type="nucleotide sequence ID" value="XM_045410656.1"/>
</dbReference>
<dbReference type="PROSITE" id="PS50011">
    <property type="entry name" value="PROTEIN_KINASE_DOM"/>
    <property type="match status" value="1"/>
</dbReference>
<comment type="caution">
    <text evidence="2">The sequence shown here is derived from an EMBL/GenBank/DDBJ whole genome shotgun (WGS) entry which is preliminary data.</text>
</comment>
<name>A0A8H4FDR6_COLGL</name>